<keyword evidence="6 7" id="KW-0413">Isomerase</keyword>
<dbReference type="GO" id="GO:0005829">
    <property type="term" value="C:cytosol"/>
    <property type="evidence" value="ECO:0007669"/>
    <property type="project" value="TreeGrafter"/>
</dbReference>
<evidence type="ECO:0000313" key="12">
    <source>
        <dbReference type="Proteomes" id="UP000001591"/>
    </source>
</evidence>
<dbReference type="InterPro" id="IPR001608">
    <property type="entry name" value="Ala_racemase_N"/>
</dbReference>
<dbReference type="InterPro" id="IPR000821">
    <property type="entry name" value="Ala_racemase"/>
</dbReference>
<dbReference type="SUPFAM" id="SSF50621">
    <property type="entry name" value="Alanine racemase C-terminal domain-like"/>
    <property type="match status" value="1"/>
</dbReference>
<dbReference type="Proteomes" id="UP000001591">
    <property type="component" value="Chromosome"/>
</dbReference>
<comment type="similarity">
    <text evidence="3 7">Belongs to the alanine racemase family.</text>
</comment>
<feature type="binding site" evidence="7 9">
    <location>
        <position position="150"/>
    </location>
    <ligand>
        <name>substrate</name>
    </ligand>
</feature>
<evidence type="ECO:0000256" key="2">
    <source>
        <dbReference type="ARBA" id="ARBA00001933"/>
    </source>
</evidence>
<dbReference type="EC" id="5.1.1.1" evidence="4 7"/>
<reference evidence="11 12" key="1">
    <citation type="journal article" date="2010" name="BMC Genomics">
        <title>Metabolic flexibility revealed in the genome of the cyst-forming alpha-1 proteobacterium Rhodospirillum centenum.</title>
        <authorList>
            <person name="Lu Y.K."/>
            <person name="Marden J."/>
            <person name="Han M."/>
            <person name="Swingley W.D."/>
            <person name="Mastrian S.D."/>
            <person name="Chowdhury S.R."/>
            <person name="Hao J."/>
            <person name="Helmy T."/>
            <person name="Kim S."/>
            <person name="Kurdoglu A.A."/>
            <person name="Matthies H.J."/>
            <person name="Rollo D."/>
            <person name="Stothard P."/>
            <person name="Blankenship R.E."/>
            <person name="Bauer C.E."/>
            <person name="Touchman J.W."/>
        </authorList>
    </citation>
    <scope>NUCLEOTIDE SEQUENCE [LARGE SCALE GENOMIC DNA]</scope>
    <source>
        <strain evidence="12">ATCC 51521 / SW</strain>
    </source>
</reference>
<feature type="binding site" evidence="7 9">
    <location>
        <position position="322"/>
    </location>
    <ligand>
        <name>substrate</name>
    </ligand>
</feature>
<dbReference type="RefSeq" id="WP_012566766.1">
    <property type="nucleotide sequence ID" value="NC_011420.2"/>
</dbReference>
<dbReference type="HAMAP" id="MF_01201">
    <property type="entry name" value="Ala_racemase"/>
    <property type="match status" value="1"/>
</dbReference>
<feature type="active site" description="Proton acceptor; specific for D-alanine" evidence="7">
    <location>
        <position position="48"/>
    </location>
</feature>
<dbReference type="NCBIfam" id="TIGR00492">
    <property type="entry name" value="alr"/>
    <property type="match status" value="1"/>
</dbReference>
<feature type="modified residue" description="N6-(pyridoxal phosphate)lysine" evidence="7 8">
    <location>
        <position position="48"/>
    </location>
</feature>
<keyword evidence="5 7" id="KW-0663">Pyridoxal phosphate</keyword>
<dbReference type="SMART" id="SM01005">
    <property type="entry name" value="Ala_racemase_C"/>
    <property type="match status" value="1"/>
</dbReference>
<name>B6IN84_RHOCS</name>
<dbReference type="GO" id="GO:0008784">
    <property type="term" value="F:alanine racemase activity"/>
    <property type="evidence" value="ECO:0007669"/>
    <property type="project" value="UniProtKB-UniRule"/>
</dbReference>
<dbReference type="CDD" id="cd00430">
    <property type="entry name" value="PLPDE_III_AR"/>
    <property type="match status" value="1"/>
</dbReference>
<dbReference type="GO" id="GO:0030632">
    <property type="term" value="P:D-alanine biosynthetic process"/>
    <property type="evidence" value="ECO:0007669"/>
    <property type="project" value="UniProtKB-UniRule"/>
</dbReference>
<dbReference type="Gene3D" id="3.20.20.10">
    <property type="entry name" value="Alanine racemase"/>
    <property type="match status" value="1"/>
</dbReference>
<dbReference type="PANTHER" id="PTHR30511">
    <property type="entry name" value="ALANINE RACEMASE"/>
    <property type="match status" value="1"/>
</dbReference>
<dbReference type="PRINTS" id="PR00992">
    <property type="entry name" value="ALARACEMASE"/>
</dbReference>
<keyword evidence="12" id="KW-1185">Reference proteome</keyword>
<evidence type="ECO:0000256" key="6">
    <source>
        <dbReference type="ARBA" id="ARBA00023235"/>
    </source>
</evidence>
<dbReference type="EMBL" id="CP000613">
    <property type="protein sequence ID" value="ACI98981.1"/>
    <property type="molecule type" value="Genomic_DNA"/>
</dbReference>
<evidence type="ECO:0000256" key="3">
    <source>
        <dbReference type="ARBA" id="ARBA00007880"/>
    </source>
</evidence>
<dbReference type="InterPro" id="IPR029066">
    <property type="entry name" value="PLP-binding_barrel"/>
</dbReference>
<comment type="function">
    <text evidence="7">Catalyzes the interconversion of L-alanine and D-alanine. May also act on other amino acids.</text>
</comment>
<dbReference type="UniPathway" id="UPA00042">
    <property type="reaction ID" value="UER00497"/>
</dbReference>
<dbReference type="KEGG" id="rce:RC1_1578"/>
<dbReference type="PANTHER" id="PTHR30511:SF0">
    <property type="entry name" value="ALANINE RACEMASE, CATABOLIC-RELATED"/>
    <property type="match status" value="1"/>
</dbReference>
<comment type="cofactor">
    <cofactor evidence="2 7 8">
        <name>pyridoxal 5'-phosphate</name>
        <dbReference type="ChEBI" id="CHEBI:597326"/>
    </cofactor>
</comment>
<feature type="domain" description="Alanine racemase C-terminal" evidence="10">
    <location>
        <begin position="252"/>
        <end position="379"/>
    </location>
</feature>
<comment type="catalytic activity">
    <reaction evidence="1 7">
        <text>L-alanine = D-alanine</text>
        <dbReference type="Rhea" id="RHEA:20249"/>
        <dbReference type="ChEBI" id="CHEBI:57416"/>
        <dbReference type="ChEBI" id="CHEBI:57972"/>
        <dbReference type="EC" id="5.1.1.1"/>
    </reaction>
</comment>
<feature type="active site" description="Proton acceptor; specific for L-alanine" evidence="7">
    <location>
        <position position="273"/>
    </location>
</feature>
<proteinExistence type="inferred from homology"/>
<evidence type="ECO:0000256" key="4">
    <source>
        <dbReference type="ARBA" id="ARBA00013089"/>
    </source>
</evidence>
<evidence type="ECO:0000256" key="9">
    <source>
        <dbReference type="PIRSR" id="PIRSR600821-52"/>
    </source>
</evidence>
<evidence type="ECO:0000256" key="1">
    <source>
        <dbReference type="ARBA" id="ARBA00000316"/>
    </source>
</evidence>
<sequence>MTDPVIPALDGVPSRAGAVLVIDLGALAANWRDLAARVAPAECGAVVKADAYGLGAGPVARRLLAEGAHTFFVADTEAGMALRTVLPAMQPEPRIVVLHGVPPGAAPDLAAARLLPALNTLGDLERWRAEGQRRGAPLPCFVHIDTGMNRLGLTAAELDTLAGDADRLLAGVRVESWMSHLACADHPADPMTKTQLGRFRAALARLPAARASLANSAGIFHGRDYHFDLVRPGIALYGPNPAPWTENPMRPVVRVFARIHQVRPVSAGDTVGYDATHRIGRPGRIAALGMGYADGYPWALSGRGAALFGGAYRAPLVGRVSMDLLTADVTDVPEQFLAEGGWAEVIGPHRPVDTAATEAGTIGYEVLTRLGSRYHRVHLDGPGG</sequence>
<dbReference type="eggNOG" id="COG0787">
    <property type="taxonomic scope" value="Bacteria"/>
</dbReference>
<dbReference type="HOGENOM" id="CLU_028393_1_1_5"/>
<evidence type="ECO:0000256" key="8">
    <source>
        <dbReference type="PIRSR" id="PIRSR600821-50"/>
    </source>
</evidence>
<dbReference type="AlphaFoldDB" id="B6IN84"/>
<dbReference type="InterPro" id="IPR011079">
    <property type="entry name" value="Ala_racemase_C"/>
</dbReference>
<dbReference type="SUPFAM" id="SSF51419">
    <property type="entry name" value="PLP-binding barrel"/>
    <property type="match status" value="1"/>
</dbReference>
<evidence type="ECO:0000256" key="7">
    <source>
        <dbReference type="HAMAP-Rule" id="MF_01201"/>
    </source>
</evidence>
<dbReference type="OrthoDB" id="9813814at2"/>
<evidence type="ECO:0000256" key="5">
    <source>
        <dbReference type="ARBA" id="ARBA00022898"/>
    </source>
</evidence>
<dbReference type="InterPro" id="IPR009006">
    <property type="entry name" value="Ala_racemase/Decarboxylase_C"/>
</dbReference>
<organism evidence="11 12">
    <name type="scientific">Rhodospirillum centenum (strain ATCC 51521 / SW)</name>
    <dbReference type="NCBI Taxonomy" id="414684"/>
    <lineage>
        <taxon>Bacteria</taxon>
        <taxon>Pseudomonadati</taxon>
        <taxon>Pseudomonadota</taxon>
        <taxon>Alphaproteobacteria</taxon>
        <taxon>Rhodospirillales</taxon>
        <taxon>Rhodospirillaceae</taxon>
        <taxon>Rhodospirillum</taxon>
    </lineage>
</organism>
<dbReference type="GO" id="GO:0030170">
    <property type="term" value="F:pyridoxal phosphate binding"/>
    <property type="evidence" value="ECO:0007669"/>
    <property type="project" value="UniProtKB-UniRule"/>
</dbReference>
<protein>
    <recommendedName>
        <fullName evidence="4 7">Alanine racemase</fullName>
        <ecNumber evidence="4 7">5.1.1.1</ecNumber>
    </recommendedName>
</protein>
<dbReference type="Gene3D" id="2.40.37.10">
    <property type="entry name" value="Lyase, Ornithine Decarboxylase, Chain A, domain 1"/>
    <property type="match status" value="1"/>
</dbReference>
<dbReference type="Pfam" id="PF00842">
    <property type="entry name" value="Ala_racemase_C"/>
    <property type="match status" value="1"/>
</dbReference>
<comment type="pathway">
    <text evidence="7">Amino-acid biosynthesis; D-alanine biosynthesis; D-alanine from L-alanine: step 1/1.</text>
</comment>
<gene>
    <name evidence="11" type="primary">alr</name>
    <name evidence="11" type="ordered locus">RC1_1578</name>
</gene>
<dbReference type="STRING" id="414684.RC1_1578"/>
<evidence type="ECO:0000313" key="11">
    <source>
        <dbReference type="EMBL" id="ACI98981.1"/>
    </source>
</evidence>
<evidence type="ECO:0000259" key="10">
    <source>
        <dbReference type="SMART" id="SM01005"/>
    </source>
</evidence>
<dbReference type="PROSITE" id="PS00395">
    <property type="entry name" value="ALANINE_RACEMASE"/>
    <property type="match status" value="1"/>
</dbReference>
<dbReference type="Pfam" id="PF01168">
    <property type="entry name" value="Ala_racemase_N"/>
    <property type="match status" value="1"/>
</dbReference>
<accession>B6IN84</accession>
<dbReference type="InterPro" id="IPR020622">
    <property type="entry name" value="Ala_racemase_pyridoxalP-BS"/>
</dbReference>